<accession>A0A0B5KF30</accession>
<dbReference type="KEGG" id="vg:29122747"/>
<protein>
    <submittedName>
        <fullName evidence="1">Matrix protein</fullName>
    </submittedName>
</protein>
<evidence type="ECO:0000313" key="2">
    <source>
        <dbReference type="Proteomes" id="UP000202001"/>
    </source>
</evidence>
<keyword evidence="2" id="KW-1185">Reference proteome</keyword>
<dbReference type="EMBL" id="KM817652">
    <property type="protein sequence ID" value="AJG39189.1"/>
    <property type="molecule type" value="Viral_cRNA"/>
</dbReference>
<dbReference type="OrthoDB" id="38458at10239"/>
<dbReference type="Proteomes" id="UP000202001">
    <property type="component" value="Segment"/>
</dbReference>
<gene>
    <name evidence="1" type="primary">M</name>
</gene>
<name>A0A0B5KF30_9RHAB</name>
<evidence type="ECO:0000313" key="1">
    <source>
        <dbReference type="EMBL" id="AJG39189.1"/>
    </source>
</evidence>
<sequence length="173" mass="19634">MEWYNCSIFVSNASLDVLGHKNPSSIKMKELHDHIMPLFRDFCKLNPLLCGVLSGLIKAGRVRSFIDTYTSSLTGPNTKRINFTFDQYNIIPMNRSLPEGKVTMNAVGKVAKIKDYEMMSYFIFDIIITKVNGEDINTLLKEHPTWFCGMLDMNVSETSCPCDDKPKPVKLAK</sequence>
<dbReference type="GeneID" id="29122747"/>
<proteinExistence type="predicted"/>
<dbReference type="RefSeq" id="YP_009301359.1">
    <property type="nucleotide sequence ID" value="NC_031232.1"/>
</dbReference>
<reference evidence="1 2" key="1">
    <citation type="journal article" date="2015" name="Elife">
        <title>Unprecedented genomic diversity of RNA viruses in arthropods reveals the ancestry of negative-sense RNA viruses.</title>
        <authorList>
            <person name="Li C.X."/>
            <person name="Shi M."/>
            <person name="Tian J.H."/>
            <person name="Lin X.D."/>
            <person name="Kang Y.J."/>
            <person name="Chen L.J."/>
            <person name="Qin X.C."/>
            <person name="Xu J."/>
            <person name="Holmes E.C."/>
            <person name="Zhang Y.Z."/>
        </authorList>
    </citation>
    <scope>NUCLEOTIDE SEQUENCE [LARGE SCALE GENOMIC DNA]</scope>
    <source>
        <strain evidence="1 2">SXCC01-1</strain>
    </source>
</reference>
<organism evidence="1 2">
    <name type="scientific">Wuhan Insect virus 6</name>
    <dbReference type="NCBI Taxonomy" id="1608111"/>
    <lineage>
        <taxon>Viruses</taxon>
        <taxon>Riboviria</taxon>
        <taxon>Orthornavirae</taxon>
        <taxon>Negarnaviricota</taxon>
        <taxon>Haploviricotina</taxon>
        <taxon>Monjiviricetes</taxon>
        <taxon>Mononegavirales</taxon>
        <taxon>Rhabdoviridae</taxon>
        <taxon>Betarhabdovirinae</taxon>
        <taxon>Alphacytorhabdovirus</taxon>
        <taxon>Alphacytorhabdovirus gammawuhaninsectus</taxon>
        <taxon>Cytorhabdovirus gammawuhaninsectum</taxon>
    </lineage>
</organism>